<dbReference type="PROSITE" id="PS51257">
    <property type="entry name" value="PROKAR_LIPOPROTEIN"/>
    <property type="match status" value="1"/>
</dbReference>
<proteinExistence type="predicted"/>
<dbReference type="RefSeq" id="WP_058381509.1">
    <property type="nucleotide sequence ID" value="NZ_CP013659.2"/>
</dbReference>
<dbReference type="KEGG" id="prt:AUC31_06005"/>
<gene>
    <name evidence="1" type="ORF">AUC31_06005</name>
</gene>
<reference evidence="1" key="1">
    <citation type="submission" date="2016-01" db="EMBL/GenBank/DDBJ databases">
        <title>Complete genome of Planococcus rifietoensis type strain M8.</title>
        <authorList>
            <person name="See-Too W.S."/>
        </authorList>
    </citation>
    <scope>NUCLEOTIDE SEQUENCE [LARGE SCALE GENOMIC DNA]</scope>
    <source>
        <strain evidence="1">M8</strain>
    </source>
</reference>
<accession>A0A0U2J6X3</accession>
<organism evidence="1 2">
    <name type="scientific">Planococcus rifietoensis</name>
    <dbReference type="NCBI Taxonomy" id="200991"/>
    <lineage>
        <taxon>Bacteria</taxon>
        <taxon>Bacillati</taxon>
        <taxon>Bacillota</taxon>
        <taxon>Bacilli</taxon>
        <taxon>Bacillales</taxon>
        <taxon>Caryophanaceae</taxon>
        <taxon>Planococcus</taxon>
    </lineage>
</organism>
<keyword evidence="2" id="KW-1185">Reference proteome</keyword>
<name>A0A0U2J6X3_9BACL</name>
<evidence type="ECO:0000313" key="2">
    <source>
        <dbReference type="Proteomes" id="UP000067683"/>
    </source>
</evidence>
<dbReference type="OrthoDB" id="2453632at2"/>
<dbReference type="Proteomes" id="UP000067683">
    <property type="component" value="Chromosome"/>
</dbReference>
<sequence length="153" mass="17104">MRNLKTLMIGICVLFILTACNQSDWYDTRDEAIENGLQEEGIGESSTVSIEEYDGETIVLYAQDNSLGVASITESEEGYSWYRSAPNHRFEVTGDLPYTTGSFEVETESGMQVTIFYGEIFDSTIQVNDVASREGLDELTLLGDSKLFYAVFE</sequence>
<dbReference type="EMBL" id="CP013659">
    <property type="protein sequence ID" value="ALS74802.1"/>
    <property type="molecule type" value="Genomic_DNA"/>
</dbReference>
<dbReference type="AlphaFoldDB" id="A0A0U2J6X3"/>
<protein>
    <submittedName>
        <fullName evidence="1">Uncharacterized protein</fullName>
    </submittedName>
</protein>
<evidence type="ECO:0000313" key="1">
    <source>
        <dbReference type="EMBL" id="ALS74802.1"/>
    </source>
</evidence>